<name>A0A812SVC4_9DINO</name>
<feature type="region of interest" description="Disordered" evidence="1">
    <location>
        <begin position="230"/>
        <end position="276"/>
    </location>
</feature>
<evidence type="ECO:0000313" key="3">
    <source>
        <dbReference type="Proteomes" id="UP000604046"/>
    </source>
</evidence>
<gene>
    <name evidence="2" type="ORF">SNAT2548_LOCUS28275</name>
</gene>
<feature type="compositionally biased region" description="Polar residues" evidence="1">
    <location>
        <begin position="264"/>
        <end position="276"/>
    </location>
</feature>
<dbReference type="AlphaFoldDB" id="A0A812SVC4"/>
<organism evidence="2 3">
    <name type="scientific">Symbiodinium natans</name>
    <dbReference type="NCBI Taxonomy" id="878477"/>
    <lineage>
        <taxon>Eukaryota</taxon>
        <taxon>Sar</taxon>
        <taxon>Alveolata</taxon>
        <taxon>Dinophyceae</taxon>
        <taxon>Suessiales</taxon>
        <taxon>Symbiodiniaceae</taxon>
        <taxon>Symbiodinium</taxon>
    </lineage>
</organism>
<sequence>MLVRDCRGDRAKRSSRGLRAGCCLASAGARASVGAVCPVQSHSCGRRSLFGRSKGRAGAQRPARMDRALASNLRGGSRLFFYQPSRLCVWGRQSWTGSPSTRRVFSCRCGRALSVRDGRVGRTRCTRRARGRVQALEAAMARIGSGMKALLARQGISEEGLAEEEPRQREAKPKPRARQRKPEVDAGLGGGDGVLVGSFPHLDPGVAAAALAAGVSSAALQEMDRLVMGESTAKMPKSRAAPPRTGPLSETEGEDEAGHRKAVTATSPERAVTSTDPVGDAISRLTTAVELLASDKVKKKAVHPLDSLFESGSQDAAAGPSLRRNAAARKALREALTENPALISKTIESLMLEDLLVQTGAPGVPTATSARGWLEFRSRIGPFPGVVKTAWGVAGALDAARLGRFEECKARLYVLLLMIDQAAADRGSYTLASELSLEPPAPLHSFRLHEHRDQEQPFSRLLDARWAEVAIHHLRDQADFMEKRAKLNQPRKGAQSQEEDERREAPKAKAKQKGGRKKQLEE</sequence>
<dbReference type="OrthoDB" id="430518at2759"/>
<reference evidence="2" key="1">
    <citation type="submission" date="2021-02" db="EMBL/GenBank/DDBJ databases">
        <authorList>
            <person name="Dougan E. K."/>
            <person name="Rhodes N."/>
            <person name="Thang M."/>
            <person name="Chan C."/>
        </authorList>
    </citation>
    <scope>NUCLEOTIDE SEQUENCE</scope>
</reference>
<evidence type="ECO:0000256" key="1">
    <source>
        <dbReference type="SAM" id="MobiDB-lite"/>
    </source>
</evidence>
<proteinExistence type="predicted"/>
<comment type="caution">
    <text evidence="2">The sequence shown here is derived from an EMBL/GenBank/DDBJ whole genome shotgun (WGS) entry which is preliminary data.</text>
</comment>
<evidence type="ECO:0000313" key="2">
    <source>
        <dbReference type="EMBL" id="CAE7504814.1"/>
    </source>
</evidence>
<keyword evidence="3" id="KW-1185">Reference proteome</keyword>
<feature type="compositionally biased region" description="Basic and acidic residues" evidence="1">
    <location>
        <begin position="164"/>
        <end position="173"/>
    </location>
</feature>
<feature type="compositionally biased region" description="Basic residues" evidence="1">
    <location>
        <begin position="508"/>
        <end position="522"/>
    </location>
</feature>
<dbReference type="Proteomes" id="UP000604046">
    <property type="component" value="Unassembled WGS sequence"/>
</dbReference>
<protein>
    <submittedName>
        <fullName evidence="2">Uncharacterized protein</fullName>
    </submittedName>
</protein>
<accession>A0A812SVC4</accession>
<feature type="region of interest" description="Disordered" evidence="1">
    <location>
        <begin position="157"/>
        <end position="190"/>
    </location>
</feature>
<dbReference type="EMBL" id="CAJNDS010002511">
    <property type="protein sequence ID" value="CAE7504814.1"/>
    <property type="molecule type" value="Genomic_DNA"/>
</dbReference>
<feature type="region of interest" description="Disordered" evidence="1">
    <location>
        <begin position="483"/>
        <end position="522"/>
    </location>
</feature>